<name>A0A9D4K647_DREPO</name>
<reference evidence="5" key="2">
    <citation type="submission" date="2020-11" db="EMBL/GenBank/DDBJ databases">
        <authorList>
            <person name="McCartney M.A."/>
            <person name="Auch B."/>
            <person name="Kono T."/>
            <person name="Mallez S."/>
            <person name="Becker A."/>
            <person name="Gohl D.M."/>
            <person name="Silverstein K.A.T."/>
            <person name="Koren S."/>
            <person name="Bechman K.B."/>
            <person name="Herman A."/>
            <person name="Abrahante J.E."/>
            <person name="Garbe J."/>
        </authorList>
    </citation>
    <scope>NUCLEOTIDE SEQUENCE</scope>
    <source>
        <strain evidence="5">Duluth1</strain>
        <tissue evidence="5">Whole animal</tissue>
    </source>
</reference>
<feature type="domain" description="Death" evidence="4">
    <location>
        <begin position="424"/>
        <end position="476"/>
    </location>
</feature>
<accession>A0A9D4K647</accession>
<dbReference type="PROSITE" id="PS50017">
    <property type="entry name" value="DEATH_DOMAIN"/>
    <property type="match status" value="1"/>
</dbReference>
<keyword evidence="2" id="KW-0472">Membrane</keyword>
<keyword evidence="2" id="KW-1133">Transmembrane helix</keyword>
<feature type="transmembrane region" description="Helical" evidence="2">
    <location>
        <begin position="196"/>
        <end position="218"/>
    </location>
</feature>
<evidence type="ECO:0000313" key="6">
    <source>
        <dbReference type="Proteomes" id="UP000828390"/>
    </source>
</evidence>
<proteinExistence type="predicted"/>
<gene>
    <name evidence="5" type="ORF">DPMN_107007</name>
</gene>
<dbReference type="Proteomes" id="UP000828390">
    <property type="component" value="Unassembled WGS sequence"/>
</dbReference>
<evidence type="ECO:0000256" key="1">
    <source>
        <dbReference type="SAM" id="MobiDB-lite"/>
    </source>
</evidence>
<dbReference type="GO" id="GO:0007165">
    <property type="term" value="P:signal transduction"/>
    <property type="evidence" value="ECO:0007669"/>
    <property type="project" value="InterPro"/>
</dbReference>
<dbReference type="InterPro" id="IPR000488">
    <property type="entry name" value="Death_dom"/>
</dbReference>
<feature type="signal peptide" evidence="3">
    <location>
        <begin position="1"/>
        <end position="29"/>
    </location>
</feature>
<comment type="caution">
    <text evidence="5">The sequence shown here is derived from an EMBL/GenBank/DDBJ whole genome shotgun (WGS) entry which is preliminary data.</text>
</comment>
<dbReference type="AlphaFoldDB" id="A0A9D4K647"/>
<organism evidence="5 6">
    <name type="scientific">Dreissena polymorpha</name>
    <name type="common">Zebra mussel</name>
    <name type="synonym">Mytilus polymorpha</name>
    <dbReference type="NCBI Taxonomy" id="45954"/>
    <lineage>
        <taxon>Eukaryota</taxon>
        <taxon>Metazoa</taxon>
        <taxon>Spiralia</taxon>
        <taxon>Lophotrochozoa</taxon>
        <taxon>Mollusca</taxon>
        <taxon>Bivalvia</taxon>
        <taxon>Autobranchia</taxon>
        <taxon>Heteroconchia</taxon>
        <taxon>Euheterodonta</taxon>
        <taxon>Imparidentia</taxon>
        <taxon>Neoheterodontei</taxon>
        <taxon>Myida</taxon>
        <taxon>Dreissenoidea</taxon>
        <taxon>Dreissenidae</taxon>
        <taxon>Dreissena</taxon>
    </lineage>
</organism>
<dbReference type="InterPro" id="IPR011029">
    <property type="entry name" value="DEATH-like_dom_sf"/>
</dbReference>
<sequence>MFLHNHLGNASMHFVLVFLTALSSSYVFAEDRCSSNENNYYDTKVNVCAVCKECKNGHARNFSEQYTGSTGSNGDEGCLPCRRRPPGYYIRVSGRHPAVFHLCMNNCTALFRYQQTPCGDFTDAFCSSCFAGYHDETNNVNLACTKMVRPTTATVKSTLSTTLKEKEQWINDSVPTFDVRNKDLAEDEHTLSATQLTVVLSCGVVSVASCLAVVLMTCRKKRLQRKLKDRQATVERSALLEPGRLNHVTITLNGTSIDLTANSSHGPTNVERNSSHIQSTGATDSQNDFEVATEEHSMSMPLIRRSNVDNGLDDNLSDLTIDGPTTTDPCRQELSSQMADVTDIHNALPLDINLPISRSMEWTICKCRERRQCSCKHLSEQSKHIKMLAKMNSIDIVARHICHDPKYFFQSLKVVNSKFYQTFVDMDRREERAESYRNVLIGWVRIQGDKAFLSDLIDALCKHNFHDICDVIARDMHYETHMKHMISTEIGVV</sequence>
<keyword evidence="6" id="KW-1185">Reference proteome</keyword>
<dbReference type="EMBL" id="JAIWYP010000004">
    <property type="protein sequence ID" value="KAH3833695.1"/>
    <property type="molecule type" value="Genomic_DNA"/>
</dbReference>
<feature type="chain" id="PRO_5038692937" description="Death domain-containing protein" evidence="3">
    <location>
        <begin position="30"/>
        <end position="493"/>
    </location>
</feature>
<evidence type="ECO:0000313" key="5">
    <source>
        <dbReference type="EMBL" id="KAH3833695.1"/>
    </source>
</evidence>
<feature type="region of interest" description="Disordered" evidence="1">
    <location>
        <begin position="265"/>
        <end position="285"/>
    </location>
</feature>
<evidence type="ECO:0000256" key="2">
    <source>
        <dbReference type="SAM" id="Phobius"/>
    </source>
</evidence>
<evidence type="ECO:0000256" key="3">
    <source>
        <dbReference type="SAM" id="SignalP"/>
    </source>
</evidence>
<keyword evidence="2" id="KW-0812">Transmembrane</keyword>
<evidence type="ECO:0000259" key="4">
    <source>
        <dbReference type="PROSITE" id="PS50017"/>
    </source>
</evidence>
<keyword evidence="3" id="KW-0732">Signal</keyword>
<reference evidence="5" key="1">
    <citation type="journal article" date="2019" name="bioRxiv">
        <title>The Genome of the Zebra Mussel, Dreissena polymorpha: A Resource for Invasive Species Research.</title>
        <authorList>
            <person name="McCartney M.A."/>
            <person name="Auch B."/>
            <person name="Kono T."/>
            <person name="Mallez S."/>
            <person name="Zhang Y."/>
            <person name="Obille A."/>
            <person name="Becker A."/>
            <person name="Abrahante J.E."/>
            <person name="Garbe J."/>
            <person name="Badalamenti J.P."/>
            <person name="Herman A."/>
            <person name="Mangelson H."/>
            <person name="Liachko I."/>
            <person name="Sullivan S."/>
            <person name="Sone E.D."/>
            <person name="Koren S."/>
            <person name="Silverstein K.A.T."/>
            <person name="Beckman K.B."/>
            <person name="Gohl D.M."/>
        </authorList>
    </citation>
    <scope>NUCLEOTIDE SEQUENCE</scope>
    <source>
        <strain evidence="5">Duluth1</strain>
        <tissue evidence="5">Whole animal</tissue>
    </source>
</reference>
<dbReference type="SUPFAM" id="SSF47986">
    <property type="entry name" value="DEATH domain"/>
    <property type="match status" value="1"/>
</dbReference>
<protein>
    <recommendedName>
        <fullName evidence="4">Death domain-containing protein</fullName>
    </recommendedName>
</protein>